<feature type="transmembrane region" description="Helical" evidence="1">
    <location>
        <begin position="304"/>
        <end position="326"/>
    </location>
</feature>
<gene>
    <name evidence="3" type="ORF">VW35_16600</name>
</gene>
<dbReference type="PANTHER" id="PTHR23028:SF131">
    <property type="entry name" value="BLR2367 PROTEIN"/>
    <property type="match status" value="1"/>
</dbReference>
<keyword evidence="4" id="KW-1185">Reference proteome</keyword>
<feature type="transmembrane region" description="Helical" evidence="1">
    <location>
        <begin position="181"/>
        <end position="202"/>
    </location>
</feature>
<keyword evidence="1" id="KW-0472">Membrane</keyword>
<keyword evidence="1" id="KW-1133">Transmembrane helix</keyword>
<reference evidence="3 4" key="1">
    <citation type="submission" date="2015-03" db="EMBL/GenBank/DDBJ databases">
        <authorList>
            <person name="Hassan Y.I."/>
            <person name="Lepp D."/>
            <person name="Zhou T."/>
        </authorList>
    </citation>
    <scope>NUCLEOTIDE SEQUENCE [LARGE SCALE GENOMIC DNA]</scope>
    <source>
        <strain evidence="3 4">GH2-10</strain>
    </source>
</reference>
<feature type="domain" description="Acyltransferase 3" evidence="2">
    <location>
        <begin position="4"/>
        <end position="318"/>
    </location>
</feature>
<dbReference type="Proteomes" id="UP000033514">
    <property type="component" value="Unassembled WGS sequence"/>
</dbReference>
<evidence type="ECO:0000256" key="1">
    <source>
        <dbReference type="SAM" id="Phobius"/>
    </source>
</evidence>
<protein>
    <recommendedName>
        <fullName evidence="2">Acyltransferase 3 domain-containing protein</fullName>
    </recommendedName>
</protein>
<dbReference type="PANTHER" id="PTHR23028">
    <property type="entry name" value="ACETYLTRANSFERASE"/>
    <property type="match status" value="1"/>
</dbReference>
<dbReference type="EMBL" id="LAJG01000042">
    <property type="protein sequence ID" value="KKB76741.1"/>
    <property type="molecule type" value="Genomic_DNA"/>
</dbReference>
<evidence type="ECO:0000259" key="2">
    <source>
        <dbReference type="Pfam" id="PF01757"/>
    </source>
</evidence>
<feature type="transmembrane region" description="Helical" evidence="1">
    <location>
        <begin position="238"/>
        <end position="255"/>
    </location>
</feature>
<accession>A0A0F5L2U5</accession>
<dbReference type="STRING" id="361041.VW35_16600"/>
<dbReference type="InterPro" id="IPR002656">
    <property type="entry name" value="Acyl_transf_3_dom"/>
</dbReference>
<name>A0A0F5L2U5_9HYPH</name>
<evidence type="ECO:0000313" key="4">
    <source>
        <dbReference type="Proteomes" id="UP000033514"/>
    </source>
</evidence>
<dbReference type="AlphaFoldDB" id="A0A0F5L2U5"/>
<dbReference type="InterPro" id="IPR050879">
    <property type="entry name" value="Acyltransferase_3"/>
</dbReference>
<dbReference type="PATRIC" id="fig|361041.3.peg.2722"/>
<keyword evidence="1" id="KW-0812">Transmembrane</keyword>
<sequence>MEYNSIQYLRAVAALSVVADHLSIQFSRIGSPIGFTDLLAAGVDLFFVISGFIMFVTTKDSDVTPVQFYKKRIVRIVPLYWFFTSIMVVAALAAPRLLGSGKFDLAHIVSSYLFLPYPHPVVDAIYPVLVPGWTLNYEMYFYAIFGMALLLPAKARLWSVGAVLVSLSALGGLFSPNNAALEFWTDAIILEFLFGMIIAAALTNDRIRLSRAPAWGLIALGVLMLFIPYSASVGLSRAWFFGVPTALVLAGFVMLDRLGDIGRWRVPKLLGDASYSIYLSHGMTLSALTQVWKKLDLGGDLPAIAFFVTIGMAASTCIGIAVYFTIERPMTRLFAGTRRIRPVHA</sequence>
<comment type="caution">
    <text evidence="3">The sequence shown here is derived from an EMBL/GenBank/DDBJ whole genome shotgun (WGS) entry which is preliminary data.</text>
</comment>
<dbReference type="GO" id="GO:0000271">
    <property type="term" value="P:polysaccharide biosynthetic process"/>
    <property type="evidence" value="ECO:0007669"/>
    <property type="project" value="TreeGrafter"/>
</dbReference>
<feature type="transmembrane region" description="Helical" evidence="1">
    <location>
        <begin position="38"/>
        <end position="58"/>
    </location>
</feature>
<dbReference type="GO" id="GO:0016020">
    <property type="term" value="C:membrane"/>
    <property type="evidence" value="ECO:0007669"/>
    <property type="project" value="TreeGrafter"/>
</dbReference>
<feature type="transmembrane region" description="Helical" evidence="1">
    <location>
        <begin position="79"/>
        <end position="98"/>
    </location>
</feature>
<evidence type="ECO:0000313" key="3">
    <source>
        <dbReference type="EMBL" id="KKB76741.1"/>
    </source>
</evidence>
<feature type="transmembrane region" description="Helical" evidence="1">
    <location>
        <begin position="214"/>
        <end position="232"/>
    </location>
</feature>
<feature type="transmembrane region" description="Helical" evidence="1">
    <location>
        <begin position="157"/>
        <end position="175"/>
    </location>
</feature>
<organism evidence="3 4">
    <name type="scientific">Devosia soli</name>
    <dbReference type="NCBI Taxonomy" id="361041"/>
    <lineage>
        <taxon>Bacteria</taxon>
        <taxon>Pseudomonadati</taxon>
        <taxon>Pseudomonadota</taxon>
        <taxon>Alphaproteobacteria</taxon>
        <taxon>Hyphomicrobiales</taxon>
        <taxon>Devosiaceae</taxon>
        <taxon>Devosia</taxon>
    </lineage>
</organism>
<proteinExistence type="predicted"/>
<feature type="transmembrane region" description="Helical" evidence="1">
    <location>
        <begin position="275"/>
        <end position="292"/>
    </location>
</feature>
<feature type="transmembrane region" description="Helical" evidence="1">
    <location>
        <begin position="124"/>
        <end position="145"/>
    </location>
</feature>
<dbReference type="GO" id="GO:0016747">
    <property type="term" value="F:acyltransferase activity, transferring groups other than amino-acyl groups"/>
    <property type="evidence" value="ECO:0007669"/>
    <property type="project" value="InterPro"/>
</dbReference>
<dbReference type="Pfam" id="PF01757">
    <property type="entry name" value="Acyl_transf_3"/>
    <property type="match status" value="1"/>
</dbReference>